<evidence type="ECO:0000256" key="8">
    <source>
        <dbReference type="ARBA" id="ARBA00022842"/>
    </source>
</evidence>
<dbReference type="Pfam" id="PF01909">
    <property type="entry name" value="NTP_transf_2"/>
    <property type="match status" value="1"/>
</dbReference>
<dbReference type="InterPro" id="IPR043519">
    <property type="entry name" value="NT_sf"/>
</dbReference>
<comment type="caution">
    <text evidence="11">The sequence shown here is derived from an EMBL/GenBank/DDBJ whole genome shotgun (WGS) entry which is preliminary data.</text>
</comment>
<evidence type="ECO:0000256" key="1">
    <source>
        <dbReference type="ARBA" id="ARBA00001946"/>
    </source>
</evidence>
<evidence type="ECO:0000256" key="4">
    <source>
        <dbReference type="ARBA" id="ARBA00022695"/>
    </source>
</evidence>
<evidence type="ECO:0000256" key="3">
    <source>
        <dbReference type="ARBA" id="ARBA00022679"/>
    </source>
</evidence>
<dbReference type="GeneID" id="75195495"/>
<keyword evidence="4" id="KW-0548">Nucleotidyltransferase</keyword>
<dbReference type="RefSeq" id="WP_042609686.1">
    <property type="nucleotide sequence ID" value="NZ_CP087177.1"/>
</dbReference>
<keyword evidence="2" id="KW-1277">Toxin-antitoxin system</keyword>
<dbReference type="GO" id="GO:0046872">
    <property type="term" value="F:metal ion binding"/>
    <property type="evidence" value="ECO:0007669"/>
    <property type="project" value="UniProtKB-KW"/>
</dbReference>
<feature type="domain" description="Polymerase nucleotidyl transferase" evidence="10">
    <location>
        <begin position="20"/>
        <end position="91"/>
    </location>
</feature>
<keyword evidence="7" id="KW-0067">ATP-binding</keyword>
<reference evidence="11 12" key="1">
    <citation type="submission" date="2016-10" db="EMBL/GenBank/DDBJ databases">
        <title>Comparative genome analysis of multiple Pseudomonas spp. focuses on biocontrol and plant growth promoting traits.</title>
        <authorList>
            <person name="Tao X.-Y."/>
            <person name="Taylor C.G."/>
        </authorList>
    </citation>
    <scope>NUCLEOTIDE SEQUENCE [LARGE SCALE GENOMIC DNA]</scope>
    <source>
        <strain evidence="11 12">36B3</strain>
    </source>
</reference>
<evidence type="ECO:0000259" key="10">
    <source>
        <dbReference type="Pfam" id="PF01909"/>
    </source>
</evidence>
<dbReference type="AlphaFoldDB" id="A0A1H2JXC9"/>
<dbReference type="Gene3D" id="3.30.460.10">
    <property type="entry name" value="Beta Polymerase, domain 2"/>
    <property type="match status" value="1"/>
</dbReference>
<evidence type="ECO:0000256" key="2">
    <source>
        <dbReference type="ARBA" id="ARBA00022649"/>
    </source>
</evidence>
<keyword evidence="5" id="KW-0479">Metal-binding</keyword>
<comment type="similarity">
    <text evidence="9">Belongs to the MntA antitoxin family.</text>
</comment>
<protein>
    <submittedName>
        <fullName evidence="11">Nucleotidyltransferase</fullName>
    </submittedName>
</protein>
<organism evidence="11 12">
    <name type="scientific">Pseudomonas moraviensis</name>
    <dbReference type="NCBI Taxonomy" id="321662"/>
    <lineage>
        <taxon>Bacteria</taxon>
        <taxon>Pseudomonadati</taxon>
        <taxon>Pseudomonadota</taxon>
        <taxon>Gammaproteobacteria</taxon>
        <taxon>Pseudomonadales</taxon>
        <taxon>Pseudomonadaceae</taxon>
        <taxon>Pseudomonas</taxon>
    </lineage>
</organism>
<evidence type="ECO:0000313" key="12">
    <source>
        <dbReference type="Proteomes" id="UP000284207"/>
    </source>
</evidence>
<keyword evidence="6" id="KW-0547">Nucleotide-binding</keyword>
<name>A0A1H2JXC9_9PSED</name>
<comment type="cofactor">
    <cofactor evidence="1">
        <name>Mg(2+)</name>
        <dbReference type="ChEBI" id="CHEBI:18420"/>
    </cofactor>
</comment>
<gene>
    <name evidence="11" type="ORF">BK674_24590</name>
</gene>
<evidence type="ECO:0000256" key="9">
    <source>
        <dbReference type="ARBA" id="ARBA00038276"/>
    </source>
</evidence>
<dbReference type="PANTHER" id="PTHR33571:SF12">
    <property type="entry name" value="BSL3053 PROTEIN"/>
    <property type="match status" value="1"/>
</dbReference>
<dbReference type="GO" id="GO:0016779">
    <property type="term" value="F:nucleotidyltransferase activity"/>
    <property type="evidence" value="ECO:0007669"/>
    <property type="project" value="UniProtKB-KW"/>
</dbReference>
<evidence type="ECO:0000313" key="11">
    <source>
        <dbReference type="EMBL" id="RON96724.1"/>
    </source>
</evidence>
<accession>A0A1H2JXC9</accession>
<dbReference type="GO" id="GO:0005524">
    <property type="term" value="F:ATP binding"/>
    <property type="evidence" value="ECO:0007669"/>
    <property type="project" value="UniProtKB-KW"/>
</dbReference>
<dbReference type="OrthoDB" id="9809323at2"/>
<dbReference type="EMBL" id="MOCA01000009">
    <property type="protein sequence ID" value="RON96724.1"/>
    <property type="molecule type" value="Genomic_DNA"/>
</dbReference>
<keyword evidence="3 11" id="KW-0808">Transferase</keyword>
<keyword evidence="8" id="KW-0460">Magnesium</keyword>
<dbReference type="PANTHER" id="PTHR33571">
    <property type="entry name" value="SSL8005 PROTEIN"/>
    <property type="match status" value="1"/>
</dbReference>
<dbReference type="InterPro" id="IPR052038">
    <property type="entry name" value="Type-VII_TA_antitoxin"/>
</dbReference>
<proteinExistence type="inferred from homology"/>
<evidence type="ECO:0000256" key="5">
    <source>
        <dbReference type="ARBA" id="ARBA00022723"/>
    </source>
</evidence>
<dbReference type="InterPro" id="IPR002934">
    <property type="entry name" value="Polymerase_NTP_transf_dom"/>
</dbReference>
<sequence length="96" mass="10341">MKPSTALDMQRSAVREVIGRFRVANPRVFGSALLGTDLDGSDLDLLVDPLPGTTLFDLGGLQVELEDLLGVAVEVLTPGDLPVKFRQQVLDQARPV</sequence>
<dbReference type="SUPFAM" id="SSF81301">
    <property type="entry name" value="Nucleotidyltransferase"/>
    <property type="match status" value="1"/>
</dbReference>
<evidence type="ECO:0000256" key="6">
    <source>
        <dbReference type="ARBA" id="ARBA00022741"/>
    </source>
</evidence>
<evidence type="ECO:0000256" key="7">
    <source>
        <dbReference type="ARBA" id="ARBA00022840"/>
    </source>
</evidence>
<dbReference type="Proteomes" id="UP000284207">
    <property type="component" value="Unassembled WGS sequence"/>
</dbReference>